<keyword evidence="1" id="KW-1185">Reference proteome</keyword>
<organism evidence="1 2">
    <name type="scientific">Danio rerio</name>
    <name type="common">Zebrafish</name>
    <name type="synonym">Brachydanio rerio</name>
    <dbReference type="NCBI Taxonomy" id="7955"/>
    <lineage>
        <taxon>Eukaryota</taxon>
        <taxon>Metazoa</taxon>
        <taxon>Chordata</taxon>
        <taxon>Craniata</taxon>
        <taxon>Vertebrata</taxon>
        <taxon>Euteleostomi</taxon>
        <taxon>Actinopterygii</taxon>
        <taxon>Neopterygii</taxon>
        <taxon>Teleostei</taxon>
        <taxon>Ostariophysi</taxon>
        <taxon>Cypriniformes</taxon>
        <taxon>Danionidae</taxon>
        <taxon>Danioninae</taxon>
        <taxon>Danio</taxon>
    </lineage>
</organism>
<dbReference type="RefSeq" id="XP_073782877.1">
    <property type="nucleotide sequence ID" value="XM_073926776.1"/>
</dbReference>
<keyword evidence="2" id="KW-0675">Receptor</keyword>
<sequence>MINQWVIFAVYVLTFLIGLPANLLAICTFIKKLGDKPSPNDILLFHLTTSDLVFLLFLPFKMYEAFMGMKWHLPQTLCSIASFFFFTTIYTSSLLLMAIAVDRYLGLAFPFKYRMLRKPIYATVGCVFIWLVSAAHCSIVFIIVHMPDQNTNGSVCYEEFTEEQKRILLPVRLEFFVVIYTLPLLVCVFCYINCINILYSRPHIVKVKKQRAIGMALCTLTIFLLCFLPYNLSHLVGYSSNKSPPWRYYTLLPSTLNTCLDPFVFYFSSSTFRESKTVSLLKTWCFKRHKRNYTKTETELNVVAI</sequence>
<evidence type="ECO:0000313" key="2">
    <source>
        <dbReference type="RefSeq" id="XP_073782877.1"/>
    </source>
</evidence>
<gene>
    <name evidence="2" type="primary">si:ch211-231m23.4</name>
</gene>
<proteinExistence type="predicted"/>
<protein>
    <submittedName>
        <fullName evidence="2">Free fatty acid receptor 3</fullName>
    </submittedName>
</protein>
<accession>A0AC58HLM0</accession>
<dbReference type="Proteomes" id="UP000000437">
    <property type="component" value="Chromosome 16"/>
</dbReference>
<reference evidence="2" key="1">
    <citation type="submission" date="2025-08" db="UniProtKB">
        <authorList>
            <consortium name="RefSeq"/>
        </authorList>
    </citation>
    <scope>IDENTIFICATION</scope>
    <source>
        <strain evidence="2">Tuebingen</strain>
        <tissue evidence="2">Fibroblasts and whole tissue</tissue>
    </source>
</reference>
<evidence type="ECO:0000313" key="1">
    <source>
        <dbReference type="Proteomes" id="UP000000437"/>
    </source>
</evidence>
<name>A0AC58HLM0_DANRE</name>